<name>A0ABT8TGQ8_9GAMM</name>
<dbReference type="SUPFAM" id="SSF49464">
    <property type="entry name" value="Carboxypeptidase regulatory domain-like"/>
    <property type="match status" value="1"/>
</dbReference>
<accession>A0ABT8TGQ8</accession>
<feature type="domain" description="TonB-dependent receptor plug" evidence="12">
    <location>
        <begin position="116"/>
        <end position="220"/>
    </location>
</feature>
<keyword evidence="2" id="KW-0813">Transport</keyword>
<proteinExistence type="inferred from homology"/>
<dbReference type="Gene3D" id="2.170.130.10">
    <property type="entry name" value="TonB-dependent receptor, plug domain"/>
    <property type="match status" value="1"/>
</dbReference>
<dbReference type="Pfam" id="PF00593">
    <property type="entry name" value="TonB_dep_Rec_b-barrel"/>
    <property type="match status" value="1"/>
</dbReference>
<evidence type="ECO:0000256" key="6">
    <source>
        <dbReference type="ARBA" id="ARBA00023136"/>
    </source>
</evidence>
<keyword evidence="6 8" id="KW-0472">Membrane</keyword>
<keyword evidence="5 8" id="KW-0798">TonB box</keyword>
<dbReference type="InterPro" id="IPR037066">
    <property type="entry name" value="Plug_dom_sf"/>
</dbReference>
<dbReference type="InterPro" id="IPR008969">
    <property type="entry name" value="CarboxyPept-like_regulatory"/>
</dbReference>
<gene>
    <name evidence="13" type="ORF">QWI16_13910</name>
</gene>
<evidence type="ECO:0000259" key="12">
    <source>
        <dbReference type="Pfam" id="PF07715"/>
    </source>
</evidence>
<dbReference type="Gene3D" id="2.40.170.20">
    <property type="entry name" value="TonB-dependent receptor, beta-barrel domain"/>
    <property type="match status" value="1"/>
</dbReference>
<feature type="region of interest" description="Disordered" evidence="9">
    <location>
        <begin position="603"/>
        <end position="640"/>
    </location>
</feature>
<feature type="domain" description="TonB-dependent receptor-like beta-barrel" evidence="11">
    <location>
        <begin position="339"/>
        <end position="761"/>
    </location>
</feature>
<dbReference type="RefSeq" id="WP_302714041.1">
    <property type="nucleotide sequence ID" value="NZ_JAULRT010000060.1"/>
</dbReference>
<evidence type="ECO:0000259" key="11">
    <source>
        <dbReference type="Pfam" id="PF00593"/>
    </source>
</evidence>
<dbReference type="PANTHER" id="PTHR30069">
    <property type="entry name" value="TONB-DEPENDENT OUTER MEMBRANE RECEPTOR"/>
    <property type="match status" value="1"/>
</dbReference>
<dbReference type="InterPro" id="IPR000531">
    <property type="entry name" value="Beta-barrel_TonB"/>
</dbReference>
<keyword evidence="4" id="KW-0812">Transmembrane</keyword>
<comment type="similarity">
    <text evidence="8">Belongs to the TonB-dependent receptor family.</text>
</comment>
<dbReference type="Pfam" id="PF07715">
    <property type="entry name" value="Plug"/>
    <property type="match status" value="1"/>
</dbReference>
<feature type="chain" id="PRO_5045214895" evidence="10">
    <location>
        <begin position="23"/>
        <end position="792"/>
    </location>
</feature>
<evidence type="ECO:0000256" key="9">
    <source>
        <dbReference type="SAM" id="MobiDB-lite"/>
    </source>
</evidence>
<dbReference type="EMBL" id="JAULRT010000060">
    <property type="protein sequence ID" value="MDO3383272.1"/>
    <property type="molecule type" value="Genomic_DNA"/>
</dbReference>
<protein>
    <submittedName>
        <fullName evidence="13">TonB-dependent receptor</fullName>
    </submittedName>
</protein>
<evidence type="ECO:0000313" key="13">
    <source>
        <dbReference type="EMBL" id="MDO3383272.1"/>
    </source>
</evidence>
<evidence type="ECO:0000256" key="5">
    <source>
        <dbReference type="ARBA" id="ARBA00023077"/>
    </source>
</evidence>
<comment type="caution">
    <text evidence="13">The sequence shown here is derived from an EMBL/GenBank/DDBJ whole genome shotgun (WGS) entry which is preliminary data.</text>
</comment>
<keyword evidence="14" id="KW-1185">Reference proteome</keyword>
<comment type="subcellular location">
    <subcellularLocation>
        <location evidence="1">Cell outer membrane</location>
        <topology evidence="1">Multi-pass membrane protein</topology>
    </subcellularLocation>
</comment>
<evidence type="ECO:0000256" key="2">
    <source>
        <dbReference type="ARBA" id="ARBA00022448"/>
    </source>
</evidence>
<dbReference type="InterPro" id="IPR012910">
    <property type="entry name" value="Plug_dom"/>
</dbReference>
<dbReference type="PANTHER" id="PTHR30069:SF40">
    <property type="entry name" value="TONB-DEPENDENT RECEPTOR NMB0964-RELATED"/>
    <property type="match status" value="1"/>
</dbReference>
<dbReference type="Pfam" id="PF13620">
    <property type="entry name" value="CarboxypepD_reg"/>
    <property type="match status" value="1"/>
</dbReference>
<dbReference type="Gene3D" id="2.60.40.1120">
    <property type="entry name" value="Carboxypeptidase-like, regulatory domain"/>
    <property type="match status" value="1"/>
</dbReference>
<keyword evidence="7" id="KW-0998">Cell outer membrane</keyword>
<feature type="signal peptide" evidence="10">
    <location>
        <begin position="1"/>
        <end position="22"/>
    </location>
</feature>
<evidence type="ECO:0000256" key="7">
    <source>
        <dbReference type="ARBA" id="ARBA00023237"/>
    </source>
</evidence>
<evidence type="ECO:0000256" key="10">
    <source>
        <dbReference type="SAM" id="SignalP"/>
    </source>
</evidence>
<dbReference type="Proteomes" id="UP001168380">
    <property type="component" value="Unassembled WGS sequence"/>
</dbReference>
<keyword evidence="13" id="KW-0675">Receptor</keyword>
<organism evidence="13 14">
    <name type="scientific">Gilvimarinus algae</name>
    <dbReference type="NCBI Taxonomy" id="3058037"/>
    <lineage>
        <taxon>Bacteria</taxon>
        <taxon>Pseudomonadati</taxon>
        <taxon>Pseudomonadota</taxon>
        <taxon>Gammaproteobacteria</taxon>
        <taxon>Cellvibrionales</taxon>
        <taxon>Cellvibrionaceae</taxon>
        <taxon>Gilvimarinus</taxon>
    </lineage>
</organism>
<keyword evidence="10" id="KW-0732">Signal</keyword>
<reference evidence="13" key="1">
    <citation type="submission" date="2023-07" db="EMBL/GenBank/DDBJ databases">
        <title>Gilvimarinus algae sp. nov., isolated from the surface of Kelp.</title>
        <authorList>
            <person name="Sun Y.Y."/>
            <person name="Gong Y."/>
            <person name="Du Z.J."/>
        </authorList>
    </citation>
    <scope>NUCLEOTIDE SEQUENCE</scope>
    <source>
        <strain evidence="13">SDUM040014</strain>
    </source>
</reference>
<keyword evidence="3" id="KW-1134">Transmembrane beta strand</keyword>
<evidence type="ECO:0000256" key="1">
    <source>
        <dbReference type="ARBA" id="ARBA00004571"/>
    </source>
</evidence>
<sequence length="792" mass="86510">MLKRSLLYVGLGFLALPGLASAATIQGVVLDSAGQPVSDATVEVVGSRTSASTDASGQFTLEDLSSDDVELHVRAPRYMHKHVHVHGDAESLQITLDSTVIEVVDVTGMPWHISQLESATPVSVLSGDALRDQQSATLGDTLNKQVGVHSSYYGPVAGTPIIRGLSGPRVLVAQNGLDVGDVSRSGPDHAVTGEATTARQVEILRGPATLFYGNGAIGGVVNVVDDRVPQDADTFGQWQLEYNSANNEPLIEGSANIGVSDNFAVHVDGFWREADDLEIPGYAEAEPEEGAAYGILENSAYDSQGATIGGSYIGEEGFAGVSVGRLERTYGIPGHSHDGVAVQAELEQDRLQFVSERSFDHDVLAEARLRYGYTDYQHRELEGDAIGTTFENEQHEARLDLFHQPFAEWRGAASLHVKRQENAAQGEEAFTPPSLTESYALALMEERHFGDFLVQLGGRIERIEVDAHDVILDPEGERGTYRLGQTFTPYSFSIGTVWDFTDGYNLGVNLTHSQRAPSATEVFSYGPHIGAGSFEVGAVFDILANDEGDWVVNFSGDPIELETSNNIDISLRKFTGDLGFVIGAFYNQVDDFYYARATGLEAESGHDHDHGHEDEHDHEHDHAHDQEDEHDHEEEHDHDHEDELLPVYQFTAADVELYGFEGEVHWQVSDPLMLRFTTDYIRATLRDGGNLPRIPPLRAGLAAEYEVGAWALHASATHYFEADKTAELETTTDAYTWVDAEVSYTLPLWGGTKVYVRGDNLLDETARVHSSFIKDIAPRAGRSVSAGIRASF</sequence>
<evidence type="ECO:0000256" key="3">
    <source>
        <dbReference type="ARBA" id="ARBA00022452"/>
    </source>
</evidence>
<evidence type="ECO:0000256" key="8">
    <source>
        <dbReference type="RuleBase" id="RU003357"/>
    </source>
</evidence>
<evidence type="ECO:0000313" key="14">
    <source>
        <dbReference type="Proteomes" id="UP001168380"/>
    </source>
</evidence>
<evidence type="ECO:0000256" key="4">
    <source>
        <dbReference type="ARBA" id="ARBA00022692"/>
    </source>
</evidence>
<dbReference type="InterPro" id="IPR036942">
    <property type="entry name" value="Beta-barrel_TonB_sf"/>
</dbReference>
<dbReference type="InterPro" id="IPR039426">
    <property type="entry name" value="TonB-dep_rcpt-like"/>
</dbReference>
<dbReference type="SUPFAM" id="SSF56935">
    <property type="entry name" value="Porins"/>
    <property type="match status" value="1"/>
</dbReference>